<dbReference type="SUPFAM" id="SSF53067">
    <property type="entry name" value="Actin-like ATPase domain"/>
    <property type="match status" value="1"/>
</dbReference>
<dbReference type="InterPro" id="IPR043129">
    <property type="entry name" value="ATPase_NBD"/>
</dbReference>
<dbReference type="Gene3D" id="3.30.420.40">
    <property type="match status" value="2"/>
</dbReference>
<name>A0ABT3NTZ4_9PROT</name>
<comment type="caution">
    <text evidence="2">The sequence shown here is derived from an EMBL/GenBank/DDBJ whole genome shotgun (WGS) entry which is preliminary data.</text>
</comment>
<proteinExistence type="inferred from homology"/>
<sequence>MTRPSPSAPVLALDVGGTNLKLALVSAEGEVLARDALPYDDQRDLGTMLEGLAKTARRVEEAGGARAVALGVATPGYARPSDGVLISGTHNVPLLAGVPLARLLEERLHLPTVMLNDGTAAALGEAQHGAGRGLARFAVLALGTGVGGGIVVGGKPVLGEGRVPPELGAMVLDDSAPPFRTLEDFCSASGFRRAYEQKGGAAETQVEEIFRRAAAGEDRAEAALSAACRRLAQACGILVNALNLQACILSGGVAASGEALRSRVEAALPDFCWPFLLPRASILLAGRPADAGLVGTAVAAREGLTG</sequence>
<dbReference type="EMBL" id="JAPFQI010000004">
    <property type="protein sequence ID" value="MCW8085623.1"/>
    <property type="molecule type" value="Genomic_DNA"/>
</dbReference>
<dbReference type="PANTHER" id="PTHR18964:SF149">
    <property type="entry name" value="BIFUNCTIONAL UDP-N-ACETYLGLUCOSAMINE 2-EPIMERASE_N-ACETYLMANNOSAMINE KINASE"/>
    <property type="match status" value="1"/>
</dbReference>
<keyword evidence="3" id="KW-1185">Reference proteome</keyword>
<dbReference type="InterPro" id="IPR000600">
    <property type="entry name" value="ROK"/>
</dbReference>
<accession>A0ABT3NTZ4</accession>
<gene>
    <name evidence="2" type="ORF">OF850_08305</name>
</gene>
<protein>
    <submittedName>
        <fullName evidence="2">ROK family protein</fullName>
    </submittedName>
</protein>
<dbReference type="RefSeq" id="WP_301589538.1">
    <property type="nucleotide sequence ID" value="NZ_JAPFQI010000004.1"/>
</dbReference>
<evidence type="ECO:0000313" key="2">
    <source>
        <dbReference type="EMBL" id="MCW8085623.1"/>
    </source>
</evidence>
<evidence type="ECO:0000256" key="1">
    <source>
        <dbReference type="ARBA" id="ARBA00006479"/>
    </source>
</evidence>
<organism evidence="2 3">
    <name type="scientific">Sabulicella glaciei</name>
    <dbReference type="NCBI Taxonomy" id="2984948"/>
    <lineage>
        <taxon>Bacteria</taxon>
        <taxon>Pseudomonadati</taxon>
        <taxon>Pseudomonadota</taxon>
        <taxon>Alphaproteobacteria</taxon>
        <taxon>Acetobacterales</taxon>
        <taxon>Acetobacteraceae</taxon>
        <taxon>Sabulicella</taxon>
    </lineage>
</organism>
<evidence type="ECO:0000313" key="3">
    <source>
        <dbReference type="Proteomes" id="UP001526430"/>
    </source>
</evidence>
<dbReference type="Pfam" id="PF00480">
    <property type="entry name" value="ROK"/>
    <property type="match status" value="1"/>
</dbReference>
<comment type="similarity">
    <text evidence="1">Belongs to the ROK (NagC/XylR) family.</text>
</comment>
<reference evidence="2 3" key="1">
    <citation type="submission" date="2022-10" db="EMBL/GenBank/DDBJ databases">
        <title>Roseococcus glaciei nov., sp. nov., isolated from glacier.</title>
        <authorList>
            <person name="Liu Q."/>
            <person name="Xin Y.-H."/>
        </authorList>
    </citation>
    <scope>NUCLEOTIDE SEQUENCE [LARGE SCALE GENOMIC DNA]</scope>
    <source>
        <strain evidence="2 3">MDT2-1-1</strain>
    </source>
</reference>
<dbReference type="Proteomes" id="UP001526430">
    <property type="component" value="Unassembled WGS sequence"/>
</dbReference>
<dbReference type="PANTHER" id="PTHR18964">
    <property type="entry name" value="ROK (REPRESSOR, ORF, KINASE) FAMILY"/>
    <property type="match status" value="1"/>
</dbReference>